<dbReference type="FunFam" id="3.40.50.300:FF:000425">
    <property type="entry name" value="Probable ABC transporter, ATP-binding subunit"/>
    <property type="match status" value="1"/>
</dbReference>
<evidence type="ECO:0000256" key="2">
    <source>
        <dbReference type="ARBA" id="ARBA00022475"/>
    </source>
</evidence>
<keyword evidence="5 14" id="KW-0067">ATP-binding</keyword>
<keyword evidence="6" id="KW-0408">Iron</keyword>
<gene>
    <name evidence="14" type="ORF">G8O30_14690</name>
</gene>
<organism evidence="14 15">
    <name type="scientific">Mangrovibacillus cuniculi</name>
    <dbReference type="NCBI Taxonomy" id="2593652"/>
    <lineage>
        <taxon>Bacteria</taxon>
        <taxon>Bacillati</taxon>
        <taxon>Bacillota</taxon>
        <taxon>Bacilli</taxon>
        <taxon>Bacillales</taxon>
        <taxon>Bacillaceae</taxon>
        <taxon>Mangrovibacillus</taxon>
    </lineage>
</organism>
<evidence type="ECO:0000256" key="9">
    <source>
        <dbReference type="ARBA" id="ARBA00052482"/>
    </source>
</evidence>
<keyword evidence="3" id="KW-0410">Iron transport</keyword>
<dbReference type="RefSeq" id="WP_239672766.1">
    <property type="nucleotide sequence ID" value="NZ_CP049742.1"/>
</dbReference>
<dbReference type="InterPro" id="IPR003439">
    <property type="entry name" value="ABC_transporter-like_ATP-bd"/>
</dbReference>
<dbReference type="PANTHER" id="PTHR42781">
    <property type="entry name" value="SPERMIDINE/PUTRESCINE IMPORT ATP-BINDING PROTEIN POTA"/>
    <property type="match status" value="1"/>
</dbReference>
<keyword evidence="7" id="KW-0406">Ion transport</keyword>
<evidence type="ECO:0000259" key="13">
    <source>
        <dbReference type="PROSITE" id="PS50893"/>
    </source>
</evidence>
<evidence type="ECO:0000256" key="1">
    <source>
        <dbReference type="ARBA" id="ARBA00022448"/>
    </source>
</evidence>
<protein>
    <recommendedName>
        <fullName evidence="12">Carnitine transport ATP-binding protein OpuCA</fullName>
        <ecNumber evidence="11">7.6.2.9</ecNumber>
    </recommendedName>
</protein>
<feature type="domain" description="ABC transporter" evidence="13">
    <location>
        <begin position="3"/>
        <end position="237"/>
    </location>
</feature>
<dbReference type="InterPro" id="IPR015853">
    <property type="entry name" value="ABC_transpr_FbpC"/>
</dbReference>
<accession>A0A7S8CDP5</accession>
<evidence type="ECO:0000256" key="11">
    <source>
        <dbReference type="ARBA" id="ARBA00066388"/>
    </source>
</evidence>
<comment type="subunit">
    <text evidence="10">The complex is composed of two ATP-binding proteins (OpuCA), two transmembrane proteins (OpuCB and OpuCD) and a solute-binding protein (OpuCC).</text>
</comment>
<dbReference type="PROSITE" id="PS00211">
    <property type="entry name" value="ABC_TRANSPORTER_1"/>
    <property type="match status" value="1"/>
</dbReference>
<dbReference type="InterPro" id="IPR017871">
    <property type="entry name" value="ABC_transporter-like_CS"/>
</dbReference>
<dbReference type="Proteomes" id="UP000593626">
    <property type="component" value="Chromosome"/>
</dbReference>
<dbReference type="PANTHER" id="PTHR42781:SF4">
    <property type="entry name" value="SPERMIDINE_PUTRESCINE IMPORT ATP-BINDING PROTEIN POTA"/>
    <property type="match status" value="1"/>
</dbReference>
<reference evidence="14 15" key="1">
    <citation type="submission" date="2019-07" db="EMBL/GenBank/DDBJ databases">
        <title>Genome sequence of 2 isolates from Red Sea Mangroves.</title>
        <authorList>
            <person name="Sefrji F."/>
            <person name="Michoud G."/>
            <person name="Merlino G."/>
            <person name="Daffonchio D."/>
        </authorList>
    </citation>
    <scope>NUCLEOTIDE SEQUENCE [LARGE SCALE GENOMIC DNA]</scope>
    <source>
        <strain evidence="14 15">R1DC41</strain>
    </source>
</reference>
<dbReference type="SUPFAM" id="SSF52540">
    <property type="entry name" value="P-loop containing nucleoside triphosphate hydrolases"/>
    <property type="match status" value="1"/>
</dbReference>
<dbReference type="GO" id="GO:0015418">
    <property type="term" value="F:ABC-type quaternary ammonium compound transporting activity"/>
    <property type="evidence" value="ECO:0007669"/>
    <property type="project" value="UniProtKB-EC"/>
</dbReference>
<keyword evidence="4" id="KW-0547">Nucleotide-binding</keyword>
<keyword evidence="2" id="KW-1003">Cell membrane</keyword>
<evidence type="ECO:0000256" key="4">
    <source>
        <dbReference type="ARBA" id="ARBA00022741"/>
    </source>
</evidence>
<dbReference type="Gene3D" id="3.40.50.300">
    <property type="entry name" value="P-loop containing nucleotide triphosphate hydrolases"/>
    <property type="match status" value="1"/>
</dbReference>
<evidence type="ECO:0000256" key="3">
    <source>
        <dbReference type="ARBA" id="ARBA00022496"/>
    </source>
</evidence>
<evidence type="ECO:0000256" key="6">
    <source>
        <dbReference type="ARBA" id="ARBA00023004"/>
    </source>
</evidence>
<dbReference type="SMART" id="SM00382">
    <property type="entry name" value="AAA"/>
    <property type="match status" value="1"/>
</dbReference>
<evidence type="ECO:0000313" key="15">
    <source>
        <dbReference type="Proteomes" id="UP000593626"/>
    </source>
</evidence>
<dbReference type="AlphaFoldDB" id="A0A7S8CDP5"/>
<sequence>MFVDIQHLSYQYNRATELAIKDFSLQMNKGEIVSILGVSGSGKSTILRLIAGLEVPKTGSITLDGKKVLDEKQFVQPEKRGVGMVFQDYALFPHMTVEANIKFGLKKRSKKAKQERVEEMLSLVNLSNLKKRYPYELSGGQQQRVALARALAPAPALLLFDEPFSNLDTYLQIKIREELREILKKTNTTSIFVTHDQEDAKALADQIIYIEGGKVILKGKPEEVFPYQKEPVTAEKKPELVTIP</sequence>
<evidence type="ECO:0000256" key="8">
    <source>
        <dbReference type="ARBA" id="ARBA00023136"/>
    </source>
</evidence>
<evidence type="ECO:0000313" key="14">
    <source>
        <dbReference type="EMBL" id="QPC48085.1"/>
    </source>
</evidence>
<dbReference type="GO" id="GO:0016887">
    <property type="term" value="F:ATP hydrolysis activity"/>
    <property type="evidence" value="ECO:0007669"/>
    <property type="project" value="InterPro"/>
</dbReference>
<comment type="catalytic activity">
    <reaction evidence="9">
        <text>a quaternary ammonium(out) + ATP + H2O = a quaternary ammonium(in) + ADP + phosphate + H(+)</text>
        <dbReference type="Rhea" id="RHEA:11036"/>
        <dbReference type="ChEBI" id="CHEBI:15377"/>
        <dbReference type="ChEBI" id="CHEBI:15378"/>
        <dbReference type="ChEBI" id="CHEBI:30616"/>
        <dbReference type="ChEBI" id="CHEBI:35267"/>
        <dbReference type="ChEBI" id="CHEBI:43474"/>
        <dbReference type="ChEBI" id="CHEBI:456216"/>
        <dbReference type="EC" id="7.6.2.9"/>
    </reaction>
</comment>
<dbReference type="InterPro" id="IPR027417">
    <property type="entry name" value="P-loop_NTPase"/>
</dbReference>
<proteinExistence type="predicted"/>
<dbReference type="Pfam" id="PF00005">
    <property type="entry name" value="ABC_tran"/>
    <property type="match status" value="1"/>
</dbReference>
<name>A0A7S8CDP5_9BACI</name>
<dbReference type="GO" id="GO:0016020">
    <property type="term" value="C:membrane"/>
    <property type="evidence" value="ECO:0007669"/>
    <property type="project" value="InterPro"/>
</dbReference>
<dbReference type="KEGG" id="mcui:G8O30_14690"/>
<keyword evidence="15" id="KW-1185">Reference proteome</keyword>
<keyword evidence="8" id="KW-0472">Membrane</keyword>
<evidence type="ECO:0000256" key="5">
    <source>
        <dbReference type="ARBA" id="ARBA00022840"/>
    </source>
</evidence>
<keyword evidence="1" id="KW-0813">Transport</keyword>
<dbReference type="GO" id="GO:0005524">
    <property type="term" value="F:ATP binding"/>
    <property type="evidence" value="ECO:0007669"/>
    <property type="project" value="UniProtKB-KW"/>
</dbReference>
<dbReference type="EC" id="7.6.2.9" evidence="11"/>
<dbReference type="InterPro" id="IPR050093">
    <property type="entry name" value="ABC_SmlMolc_Importer"/>
</dbReference>
<dbReference type="EMBL" id="CP049742">
    <property type="protein sequence ID" value="QPC48085.1"/>
    <property type="molecule type" value="Genomic_DNA"/>
</dbReference>
<dbReference type="CDD" id="cd03259">
    <property type="entry name" value="ABC_Carb_Solutes_like"/>
    <property type="match status" value="1"/>
</dbReference>
<evidence type="ECO:0000256" key="12">
    <source>
        <dbReference type="ARBA" id="ARBA00070305"/>
    </source>
</evidence>
<evidence type="ECO:0000256" key="7">
    <source>
        <dbReference type="ARBA" id="ARBA00023065"/>
    </source>
</evidence>
<dbReference type="InterPro" id="IPR003593">
    <property type="entry name" value="AAA+_ATPase"/>
</dbReference>
<dbReference type="GO" id="GO:0015408">
    <property type="term" value="F:ABC-type ferric iron transporter activity"/>
    <property type="evidence" value="ECO:0007669"/>
    <property type="project" value="InterPro"/>
</dbReference>
<dbReference type="PROSITE" id="PS50893">
    <property type="entry name" value="ABC_TRANSPORTER_2"/>
    <property type="match status" value="1"/>
</dbReference>
<evidence type="ECO:0000256" key="10">
    <source>
        <dbReference type="ARBA" id="ARBA00063934"/>
    </source>
</evidence>